<dbReference type="SUPFAM" id="SSF52540">
    <property type="entry name" value="P-loop containing nucleoside triphosphate hydrolases"/>
    <property type="match status" value="1"/>
</dbReference>
<dbReference type="PROSITE" id="PS50837">
    <property type="entry name" value="NACHT"/>
    <property type="match status" value="1"/>
</dbReference>
<protein>
    <submittedName>
        <fullName evidence="3">NACHT domain-containing protein</fullName>
    </submittedName>
</protein>
<dbReference type="Gene3D" id="3.40.50.300">
    <property type="entry name" value="P-loop containing nucleotide triphosphate hydrolases"/>
    <property type="match status" value="1"/>
</dbReference>
<keyword evidence="1" id="KW-0812">Transmembrane</keyword>
<sequence>MRTGGRGAAWAWGAVALVAVGAAAMVAWRAGPSSKAGEFDPVGAVIGLLGLAVGAFSAWMSVRAARSQESLEDAAARLAGAVLDGERTARRRLLGEHDKPIDVRFSLERAPAHNAEGAGRRSRLTEVVDYYRGLSPQRMVITGAPGAGKTVLAVELILGLLEQRRPGERVPVRISAASLDTELSGHQVMERWLSSHLTQVYRERRAVAEALVAARLVVPVIDGLDEMDAAAEPGYDSRAGRVLRAINTYQDVRGKGAVVLTCRTAQYQALQELLVWAKDAARVEIAPVDGRQARAFLDGRVDDAARWEPVLQAIRRAPRGPLADGLSTPWRLTLAATVYEQRVPGTAAFARDPAELTDARLDSPSAVRDHLLELFIPATVALDPPPGHADAGRVHRWLATLAGYLDTNTTTGRTLGGRVLSGTDIVLHELWPLAGARPRLLTTATIWLLGGAATLPRLFLDTIYDQLYLGSLILMALTTTLGDRLAIWPEPARVDPRRLRTRAGRRIFVVWLVAGLVVGLAVGPGAGLVVDPGIGLVVDPELRFVVSPGAGLGVGLAFGLVTGLSTSGTVSVGDPRDLVRADLISNLVFGLPLGILSGLAFGFPFGIVSGLAVGIVSGLTFGLTFGLAFDLAFPLAGVRYVALLVCTRRWNAVWLPWRLGRLLHWATGAGLMRVAGIGYQFRHRELQDYLAAHPVPQVTGTEDRPPARPR</sequence>
<accession>A0ABW2PJF8</accession>
<gene>
    <name evidence="3" type="ORF">ACFQSB_38595</name>
</gene>
<evidence type="ECO:0000313" key="4">
    <source>
        <dbReference type="Proteomes" id="UP001596496"/>
    </source>
</evidence>
<keyword evidence="1" id="KW-0472">Membrane</keyword>
<keyword evidence="4" id="KW-1185">Reference proteome</keyword>
<keyword evidence="1" id="KW-1133">Transmembrane helix</keyword>
<comment type="caution">
    <text evidence="3">The sequence shown here is derived from an EMBL/GenBank/DDBJ whole genome shotgun (WGS) entry which is preliminary data.</text>
</comment>
<dbReference type="InterPro" id="IPR007111">
    <property type="entry name" value="NACHT_NTPase"/>
</dbReference>
<name>A0ABW2PJF8_9ACTN</name>
<dbReference type="RefSeq" id="WP_380832182.1">
    <property type="nucleotide sequence ID" value="NZ_JBHTCG010000054.1"/>
</dbReference>
<evidence type="ECO:0000259" key="2">
    <source>
        <dbReference type="PROSITE" id="PS50837"/>
    </source>
</evidence>
<feature type="transmembrane region" description="Helical" evidence="1">
    <location>
        <begin position="42"/>
        <end position="62"/>
    </location>
</feature>
<dbReference type="Pfam" id="PF05729">
    <property type="entry name" value="NACHT"/>
    <property type="match status" value="1"/>
</dbReference>
<dbReference type="Proteomes" id="UP001596496">
    <property type="component" value="Unassembled WGS sequence"/>
</dbReference>
<organism evidence="3 4">
    <name type="scientific">Sphaerisporangium rhizosphaerae</name>
    <dbReference type="NCBI Taxonomy" id="2269375"/>
    <lineage>
        <taxon>Bacteria</taxon>
        <taxon>Bacillati</taxon>
        <taxon>Actinomycetota</taxon>
        <taxon>Actinomycetes</taxon>
        <taxon>Streptosporangiales</taxon>
        <taxon>Streptosporangiaceae</taxon>
        <taxon>Sphaerisporangium</taxon>
    </lineage>
</organism>
<feature type="transmembrane region" description="Helical" evidence="1">
    <location>
        <begin position="550"/>
        <end position="572"/>
    </location>
</feature>
<reference evidence="4" key="1">
    <citation type="journal article" date="2019" name="Int. J. Syst. Evol. Microbiol.">
        <title>The Global Catalogue of Microorganisms (GCM) 10K type strain sequencing project: providing services to taxonomists for standard genome sequencing and annotation.</title>
        <authorList>
            <consortium name="The Broad Institute Genomics Platform"/>
            <consortium name="The Broad Institute Genome Sequencing Center for Infectious Disease"/>
            <person name="Wu L."/>
            <person name="Ma J."/>
        </authorList>
    </citation>
    <scope>NUCLEOTIDE SEQUENCE [LARGE SCALE GENOMIC DNA]</scope>
    <source>
        <strain evidence="4">CECT 7649</strain>
    </source>
</reference>
<dbReference type="EMBL" id="JBHTCG010000054">
    <property type="protein sequence ID" value="MFC7388170.1"/>
    <property type="molecule type" value="Genomic_DNA"/>
</dbReference>
<feature type="domain" description="NACHT" evidence="2">
    <location>
        <begin position="137"/>
        <end position="227"/>
    </location>
</feature>
<evidence type="ECO:0000256" key="1">
    <source>
        <dbReference type="SAM" id="Phobius"/>
    </source>
</evidence>
<feature type="transmembrane region" description="Helical" evidence="1">
    <location>
        <begin position="584"/>
        <end position="605"/>
    </location>
</feature>
<feature type="transmembrane region" description="Helical" evidence="1">
    <location>
        <begin position="7"/>
        <end position="30"/>
    </location>
</feature>
<evidence type="ECO:0000313" key="3">
    <source>
        <dbReference type="EMBL" id="MFC7388170.1"/>
    </source>
</evidence>
<proteinExistence type="predicted"/>
<dbReference type="InterPro" id="IPR027417">
    <property type="entry name" value="P-loop_NTPase"/>
</dbReference>
<feature type="transmembrane region" description="Helical" evidence="1">
    <location>
        <begin position="508"/>
        <end position="530"/>
    </location>
</feature>
<feature type="transmembrane region" description="Helical" evidence="1">
    <location>
        <begin position="611"/>
        <end position="633"/>
    </location>
</feature>